<evidence type="ECO:0000256" key="3">
    <source>
        <dbReference type="ARBA" id="ARBA00022679"/>
    </source>
</evidence>
<reference evidence="8 9" key="1">
    <citation type="submission" date="2019-08" db="EMBL/GenBank/DDBJ databases">
        <authorList>
            <person name="Liang Q."/>
        </authorList>
    </citation>
    <scope>NUCLEOTIDE SEQUENCE [LARGE SCALE GENOMIC DNA]</scope>
    <source>
        <strain evidence="8 9">V1718</strain>
    </source>
</reference>
<dbReference type="InterPro" id="IPR050953">
    <property type="entry name" value="N4_N6_ade-DNA_methylase"/>
</dbReference>
<dbReference type="EC" id="2.1.1.72" evidence="1"/>
<evidence type="ECO:0000256" key="5">
    <source>
        <dbReference type="ARBA" id="ARBA00047942"/>
    </source>
</evidence>
<dbReference type="REBASE" id="364476">
    <property type="entry name" value="BbaV1718ORF22560P"/>
</dbReference>
<dbReference type="GO" id="GO:0006304">
    <property type="term" value="P:DNA modification"/>
    <property type="evidence" value="ECO:0007669"/>
    <property type="project" value="InterPro"/>
</dbReference>
<feature type="domain" description="Type II methyltransferase M.TaqI-like" evidence="7">
    <location>
        <begin position="1056"/>
        <end position="1133"/>
    </location>
</feature>
<dbReference type="EMBL" id="CP042467">
    <property type="protein sequence ID" value="QED29967.1"/>
    <property type="molecule type" value="Genomic_DNA"/>
</dbReference>
<comment type="catalytic activity">
    <reaction evidence="5">
        <text>a 2'-deoxyadenosine in DNA + S-adenosyl-L-methionine = an N(6)-methyl-2'-deoxyadenosine in DNA + S-adenosyl-L-homocysteine + H(+)</text>
        <dbReference type="Rhea" id="RHEA:15197"/>
        <dbReference type="Rhea" id="RHEA-COMP:12418"/>
        <dbReference type="Rhea" id="RHEA-COMP:12419"/>
        <dbReference type="ChEBI" id="CHEBI:15378"/>
        <dbReference type="ChEBI" id="CHEBI:57856"/>
        <dbReference type="ChEBI" id="CHEBI:59789"/>
        <dbReference type="ChEBI" id="CHEBI:90615"/>
        <dbReference type="ChEBI" id="CHEBI:90616"/>
        <dbReference type="EC" id="2.1.1.72"/>
    </reaction>
</comment>
<dbReference type="Proteomes" id="UP000321595">
    <property type="component" value="Chromosome"/>
</dbReference>
<gene>
    <name evidence="8" type="ORF">FRD01_22560</name>
</gene>
<evidence type="ECO:0000256" key="4">
    <source>
        <dbReference type="ARBA" id="ARBA00022691"/>
    </source>
</evidence>
<dbReference type="PROSITE" id="PS00092">
    <property type="entry name" value="N6_MTASE"/>
    <property type="match status" value="1"/>
</dbReference>
<keyword evidence="3" id="KW-0808">Transferase</keyword>
<feature type="region of interest" description="Disordered" evidence="6">
    <location>
        <begin position="472"/>
        <end position="525"/>
    </location>
</feature>
<dbReference type="Gene3D" id="3.40.50.150">
    <property type="entry name" value="Vaccinia Virus protein VP39"/>
    <property type="match status" value="2"/>
</dbReference>
<sequence length="1705" mass="194730">MSTPQWFAQLTLNGLFISPAKVIEFFSGDTPGISEDTATELRQHLGKLNQDPKHLADCVKYVCINVLGWTISGIIAAPDKSWSRILITREAFRPDMVWKRLEGYAPIPVFRVKPQGQWPACIEKPLGVGKGRRDIAKVVEWMRRAEQNLAVVTNGRYYRLLYANPDSESWVDFDIQQVLEDRDHHAAFTHLMGIEALKFVEGDTSKLLKAIQSTRQGQSELSSILGERLRRAIEIIIRHSNPQALIALDEDPGIEKRDIYIAACRIMMRCVVVFFAEARDLLPRNIAVYNHSYSLQGLAQRLKLESGGNKKRLRHRYSAWPRILALFRLVHQGSAHSELTINAYGGELFRPGDTESNNPISRALAVFEDPSNDLSDEVIHDILELLTESRAKVKVGGSNKSIPVPVDFSALSTEYIGIIYEGLLDYELHRVQPNEPMIMLPLGSEPILPLERLREMPEKKLKELLSEFGKANKKALGSDDGEESADDEEAAEEDELVDEESEDEEVEASDDSDDDSDEEDDEPATDTGYYHAALEWARNAVIAAGLVTPPKGAKSPEKWTIEFTEQREKAAQKLVSKDRLFLPDTWYLARWGGTRKGSGTYYTRPQLAIPTVSRTLEPLAYNRQDDGTLEPKRPEEILALKVCDPAMGSASFPVAALRYLTEALYQSLLFHSCILDKDNKSYIRLADGHELEGMADDPIPVPPDHEEFERMLKARLKRYVVERCIYGVDFDPLAVELGRLALWIETMDRDLPFGFLDHKIKCGNSLVGCWLDQFQDYPLLAISRQNWDAGDKTHNGHHFEKNLTGNAYKEAFNDVVKPGIRHMIESQIQVLMGTVTQFDHESVHTEAFELMEALHKLPIHETHARERLYRESRTSNPTFDRLKMAMDTWCAIWFWPGESIEHLPTPQNWFDTPEVTKEVISELAGKHRFFHWELEFPDVFNPYRQGFDAILGNPPWEISKPNSKEFFSNIDPLYRSYGKTEALRRQQELFEKSEQDERAWLEYRTQFKSLSNFYSNRAHPFGDDRARLGEDFKNKSLGKDSDNLHYNWLEKRRTRKGYASKEHPYQHQGSADINTYKLFLELAHGLLRDDGYMGFIVPSGVYTDKGTTDLRRLFLEKSRWHWLFGFENRNKIFDIDSRFKFNPIIVQKGGTTTAIKAAFMHRELADWENADKHVLSYPAERIKQFSPKSLSILEIRGERDLEILQKIYGNGVLLGDDSENGWGIKYATEFHMTNDAKLFPPREKWEKEGYSPDEYGHWLKGPWKPVSEFGFDPNQHRLDPQYKHWSILDRPKGVVLSRDGQMAMDIGEVEDVALPLYEGRMIGQFDFSQKGWVSGKGRSAVWRDIPFDAKEVEPQFLIASEFYLDRSLSLSHHRHFKAVLMDVTSSTNSRTAILAGLTHRPCGHKTPTLTLNRELVSPFIGVANSFIYDYQLRMSLGGNSLIWSVLESSNLVNPDLPVLKLVSQLVSGLGLTHVQFASAAITLPRRETAWRSMWNLRNCIRLEKRVILDAVIAQLYGLSEADMRHILLECDFPPGDNQFTSSLNTKGFWRSQKGEDPELRHTVLTQVAFADLQKLIAALGDEEKAIAIFCGLSNSEELPNFQPLQRAVPHVDPKEGWMIPKSLRLADYGLGHDERAKAYQPVASHLGPRFYDWQLEQSVEESWEECARHAELLEMILPTTHAPESSVNISKKSQSRQVSLLEQGD</sequence>
<dbReference type="InterPro" id="IPR002052">
    <property type="entry name" value="DNA_methylase_N6_adenine_CS"/>
</dbReference>
<dbReference type="PANTHER" id="PTHR33841:SF1">
    <property type="entry name" value="DNA METHYLTRANSFERASE A"/>
    <property type="match status" value="1"/>
</dbReference>
<evidence type="ECO:0000256" key="1">
    <source>
        <dbReference type="ARBA" id="ARBA00011900"/>
    </source>
</evidence>
<dbReference type="Pfam" id="PF07669">
    <property type="entry name" value="Eco57I"/>
    <property type="match status" value="2"/>
</dbReference>
<evidence type="ECO:0000259" key="7">
    <source>
        <dbReference type="Pfam" id="PF07669"/>
    </source>
</evidence>
<feature type="region of interest" description="Disordered" evidence="6">
    <location>
        <begin position="1683"/>
        <end position="1705"/>
    </location>
</feature>
<dbReference type="SUPFAM" id="SSF53335">
    <property type="entry name" value="S-adenosyl-L-methionine-dependent methyltransferases"/>
    <property type="match status" value="1"/>
</dbReference>
<dbReference type="RefSeq" id="WP_146963233.1">
    <property type="nucleotide sequence ID" value="NZ_CP042467.1"/>
</dbReference>
<dbReference type="InterPro" id="IPR029063">
    <property type="entry name" value="SAM-dependent_MTases_sf"/>
</dbReference>
<protein>
    <recommendedName>
        <fullName evidence="1">site-specific DNA-methyltransferase (adenine-specific)</fullName>
        <ecNumber evidence="1">2.1.1.72</ecNumber>
    </recommendedName>
</protein>
<feature type="compositionally biased region" description="Acidic residues" evidence="6">
    <location>
        <begin position="479"/>
        <end position="524"/>
    </location>
</feature>
<name>A0A5B8XXP9_9DELT</name>
<dbReference type="GO" id="GO:0009007">
    <property type="term" value="F:site-specific DNA-methyltransferase (adenine-specific) activity"/>
    <property type="evidence" value="ECO:0007669"/>
    <property type="project" value="UniProtKB-EC"/>
</dbReference>
<keyword evidence="2" id="KW-0489">Methyltransferase</keyword>
<evidence type="ECO:0000313" key="8">
    <source>
        <dbReference type="EMBL" id="QED29967.1"/>
    </source>
</evidence>
<evidence type="ECO:0000256" key="2">
    <source>
        <dbReference type="ARBA" id="ARBA00022603"/>
    </source>
</evidence>
<keyword evidence="9" id="KW-1185">Reference proteome</keyword>
<dbReference type="InterPro" id="IPR011639">
    <property type="entry name" value="MethylTrfase_TaqI-like_dom"/>
</dbReference>
<evidence type="ECO:0000256" key="6">
    <source>
        <dbReference type="SAM" id="MobiDB-lite"/>
    </source>
</evidence>
<organism evidence="8 9">
    <name type="scientific">Microvenator marinus</name>
    <dbReference type="NCBI Taxonomy" id="2600177"/>
    <lineage>
        <taxon>Bacteria</taxon>
        <taxon>Deltaproteobacteria</taxon>
        <taxon>Bradymonadales</taxon>
        <taxon>Microvenatoraceae</taxon>
        <taxon>Microvenator</taxon>
    </lineage>
</organism>
<dbReference type="KEGG" id="bbae:FRD01_22560"/>
<dbReference type="OrthoDB" id="9761012at2"/>
<dbReference type="PANTHER" id="PTHR33841">
    <property type="entry name" value="DNA METHYLTRANSFERASE YEEA-RELATED"/>
    <property type="match status" value="1"/>
</dbReference>
<accession>A0A5B8XXP9</accession>
<dbReference type="GO" id="GO:0003676">
    <property type="term" value="F:nucleic acid binding"/>
    <property type="evidence" value="ECO:0007669"/>
    <property type="project" value="InterPro"/>
</dbReference>
<keyword evidence="4" id="KW-0949">S-adenosyl-L-methionine</keyword>
<feature type="domain" description="Type II methyltransferase M.TaqI-like" evidence="7">
    <location>
        <begin position="724"/>
        <end position="974"/>
    </location>
</feature>
<dbReference type="GO" id="GO:0032259">
    <property type="term" value="P:methylation"/>
    <property type="evidence" value="ECO:0007669"/>
    <property type="project" value="UniProtKB-KW"/>
</dbReference>
<proteinExistence type="predicted"/>
<evidence type="ECO:0000313" key="9">
    <source>
        <dbReference type="Proteomes" id="UP000321595"/>
    </source>
</evidence>